<proteinExistence type="predicted"/>
<protein>
    <submittedName>
        <fullName evidence="1">Phosphate ABC transporter substrate-binding protein</fullName>
    </submittedName>
</protein>
<dbReference type="PANTHER" id="PTHR35841:SF1">
    <property type="entry name" value="PHOSPHONATES-BINDING PERIPLASMIC PROTEIN"/>
    <property type="match status" value="1"/>
</dbReference>
<organism evidence="1 2">
    <name type="scientific">Skermanella aerolata</name>
    <dbReference type="NCBI Taxonomy" id="393310"/>
    <lineage>
        <taxon>Bacteria</taxon>
        <taxon>Pseudomonadati</taxon>
        <taxon>Pseudomonadota</taxon>
        <taxon>Alphaproteobacteria</taxon>
        <taxon>Rhodospirillales</taxon>
        <taxon>Azospirillaceae</taxon>
        <taxon>Skermanella</taxon>
    </lineage>
</organism>
<sequence>MYDFPELRPAHTALWSAIAENLARAGLDGVPDILTFDGEPADLWQAPDLLLSQTCGLPLVTSLGNTVKVVATPRYSAPGCSGSRHRGFIVVSAASTVQRLVELRNSRCMINGWDSNTGMNMLRAAVAPLSRDGRFFGSVTVSGSHLASLQAVASGTADIAAIDCITYAHLSRHRPELAGSTRVLAVTAATPCLPLVTAASTDDDTLAALRTALQAVATAPELAEARADLLLEGFETLPDRAYRVISGLANQAVAAGYPALA</sequence>
<dbReference type="Pfam" id="PF12974">
    <property type="entry name" value="Phosphonate-bd"/>
    <property type="match status" value="1"/>
</dbReference>
<accession>A0A512DT59</accession>
<dbReference type="SUPFAM" id="SSF53850">
    <property type="entry name" value="Periplasmic binding protein-like II"/>
    <property type="match status" value="1"/>
</dbReference>
<comment type="caution">
    <text evidence="1">The sequence shown here is derived from an EMBL/GenBank/DDBJ whole genome shotgun (WGS) entry which is preliminary data.</text>
</comment>
<evidence type="ECO:0000313" key="1">
    <source>
        <dbReference type="EMBL" id="GEO39653.1"/>
    </source>
</evidence>
<dbReference type="AlphaFoldDB" id="A0A512DT59"/>
<evidence type="ECO:0000313" key="2">
    <source>
        <dbReference type="Proteomes" id="UP000321523"/>
    </source>
</evidence>
<dbReference type="PANTHER" id="PTHR35841">
    <property type="entry name" value="PHOSPHONATES-BINDING PERIPLASMIC PROTEIN"/>
    <property type="match status" value="1"/>
</dbReference>
<name>A0A512DT59_9PROT</name>
<keyword evidence="2" id="KW-1185">Reference proteome</keyword>
<dbReference type="EMBL" id="BJYZ01000017">
    <property type="protein sequence ID" value="GEO39653.1"/>
    <property type="molecule type" value="Genomic_DNA"/>
</dbReference>
<dbReference type="Gene3D" id="3.40.190.10">
    <property type="entry name" value="Periplasmic binding protein-like II"/>
    <property type="match status" value="1"/>
</dbReference>
<reference evidence="1 2" key="1">
    <citation type="submission" date="2019-07" db="EMBL/GenBank/DDBJ databases">
        <title>Whole genome shotgun sequence of Skermanella aerolata NBRC 106429.</title>
        <authorList>
            <person name="Hosoyama A."/>
            <person name="Uohara A."/>
            <person name="Ohji S."/>
            <person name="Ichikawa N."/>
        </authorList>
    </citation>
    <scope>NUCLEOTIDE SEQUENCE [LARGE SCALE GENOMIC DNA]</scope>
    <source>
        <strain evidence="1 2">NBRC 106429</strain>
    </source>
</reference>
<dbReference type="Proteomes" id="UP000321523">
    <property type="component" value="Unassembled WGS sequence"/>
</dbReference>
<gene>
    <name evidence="1" type="ORF">SAE02_38010</name>
</gene>